<sequence length="73" mass="7233">MLPVSVWRTAPTAREVLPPSATTPGISRAENAVTFCTTDGSTSVVPSTVVGSPAAPGTEVAVGVGLDGVLLGR</sequence>
<comment type="caution">
    <text evidence="1">The sequence shown here is derived from an EMBL/GenBank/DDBJ whole genome shotgun (WGS) entry which is preliminary data.</text>
</comment>
<proteinExistence type="predicted"/>
<gene>
    <name evidence="1" type="ORF">GCM10023203_15570</name>
</gene>
<evidence type="ECO:0000313" key="1">
    <source>
        <dbReference type="EMBL" id="GAA4867806.1"/>
    </source>
</evidence>
<keyword evidence="2" id="KW-1185">Reference proteome</keyword>
<protein>
    <submittedName>
        <fullName evidence="1">Uncharacterized protein</fullName>
    </submittedName>
</protein>
<name>A0ABP9E2Y4_9PSEU</name>
<dbReference type="EMBL" id="BAABHQ010000003">
    <property type="protein sequence ID" value="GAA4867806.1"/>
    <property type="molecule type" value="Genomic_DNA"/>
</dbReference>
<accession>A0ABP9E2Y4</accession>
<organism evidence="1 2">
    <name type="scientific">Actinomycetospora straminea</name>
    <dbReference type="NCBI Taxonomy" id="663607"/>
    <lineage>
        <taxon>Bacteria</taxon>
        <taxon>Bacillati</taxon>
        <taxon>Actinomycetota</taxon>
        <taxon>Actinomycetes</taxon>
        <taxon>Pseudonocardiales</taxon>
        <taxon>Pseudonocardiaceae</taxon>
        <taxon>Actinomycetospora</taxon>
    </lineage>
</organism>
<dbReference type="Proteomes" id="UP001500457">
    <property type="component" value="Unassembled WGS sequence"/>
</dbReference>
<evidence type="ECO:0000313" key="2">
    <source>
        <dbReference type="Proteomes" id="UP001500457"/>
    </source>
</evidence>
<reference evidence="2" key="1">
    <citation type="journal article" date="2019" name="Int. J. Syst. Evol. Microbiol.">
        <title>The Global Catalogue of Microorganisms (GCM) 10K type strain sequencing project: providing services to taxonomists for standard genome sequencing and annotation.</title>
        <authorList>
            <consortium name="The Broad Institute Genomics Platform"/>
            <consortium name="The Broad Institute Genome Sequencing Center for Infectious Disease"/>
            <person name="Wu L."/>
            <person name="Ma J."/>
        </authorList>
    </citation>
    <scope>NUCLEOTIDE SEQUENCE [LARGE SCALE GENOMIC DNA]</scope>
    <source>
        <strain evidence="2">JCM 17983</strain>
    </source>
</reference>